<dbReference type="GO" id="GO:0005524">
    <property type="term" value="F:ATP binding"/>
    <property type="evidence" value="ECO:0007669"/>
    <property type="project" value="UniProtKB-KW"/>
</dbReference>
<dbReference type="OrthoDB" id="206088at2759"/>
<dbReference type="InterPro" id="IPR012308">
    <property type="entry name" value="DNA_ligase_ATP-dep_N"/>
</dbReference>
<sequence>MSTADDDIQLAIKLSMESYKREIEGDEQAFQNDVKRIKTQSHAIDLTTDTDDDKDDAAINNQESKVATTVTKKEEEGVVDSTSSSLSQPLKTSSYSYSPPTLPSPILFHLFTDACAECSSTKSRIEITNVLTNYLRTVILNDSAALLPSIWLFSHQLGPPYEPNELGIGGHVLNKSLKDVTSITPAKLRSLHNKLGDIGDVAYEATRNVISVIQPKPLTVEMVYNTFVNISNQKGSGSQETKTNLVKKLLVSAKGEQARYLMRALVQNLRIGAVRTTLSIALARAFAMQFPSSFHVNSDECAVVSALEAKGKRPKDSVETRAIESKLIQAEKVMKKVYARHPNYNTIVEALQTAGLDALEENVPVSIGTPVQPMLGAITRSFDDVLSRLDGRAFTSEAKLDGQRCQLHAKLISENDSFSEKGWKSTPFDRHDKQYRVWIRLFSRRLEDMTDKYPDICSTVLEMFKAFDSITSFVIDAEIAAVDDAGKVRPFQELANRSRKAVQLDDVHIKVAVYGFDCMLFNDEPLLNKSFRERRETLRSHLPPFAPSSISYARWDHVPSIDDTALDAITAFFDKCMTMKAEGIMVKLLDYYEYKEDDEEDEEGEEDKLKSPSKKSKRKALPATYEPDKRADSWLKVKKDYIAEIGDSIDLVPIGGWHGMGRKNKFWSPILLGVYDDEEGTYTAVCKCMSGFSDAFYESLNVTYAEDGPNTSNRPFPGVVVGGEFFTEENVGADEISQTFNPVYTSTQSRFGNVEVLSDITQSPVYPAAKGLIGEKGLSIRFPRFIRRREDKSIEQANTATDLARMYEAQEA</sequence>
<gene>
    <name evidence="8" type="ORF">E3P99_02313</name>
</gene>
<dbReference type="Gene3D" id="1.10.3260.10">
    <property type="entry name" value="DNA ligase, ATP-dependent, N-terminal domain"/>
    <property type="match status" value="1"/>
</dbReference>
<dbReference type="Proteomes" id="UP000310189">
    <property type="component" value="Unassembled WGS sequence"/>
</dbReference>
<dbReference type="PANTHER" id="PTHR45674">
    <property type="entry name" value="DNA LIGASE 1/3 FAMILY MEMBER"/>
    <property type="match status" value="1"/>
</dbReference>
<reference evidence="8 9" key="1">
    <citation type="submission" date="2019-03" db="EMBL/GenBank/DDBJ databases">
        <title>Sequencing 23 genomes of Wallemia ichthyophaga.</title>
        <authorList>
            <person name="Gostincar C."/>
        </authorList>
    </citation>
    <scope>NUCLEOTIDE SEQUENCE [LARGE SCALE GENOMIC DNA]</scope>
    <source>
        <strain evidence="8 9">EXF-5753</strain>
    </source>
</reference>
<feature type="compositionally biased region" description="Basic residues" evidence="6">
    <location>
        <begin position="611"/>
        <end position="620"/>
    </location>
</feature>
<dbReference type="Gene3D" id="3.30.1490.70">
    <property type="match status" value="1"/>
</dbReference>
<evidence type="ECO:0000256" key="1">
    <source>
        <dbReference type="ARBA" id="ARBA00007572"/>
    </source>
</evidence>
<name>A0A4T0FN58_9BASI</name>
<evidence type="ECO:0000256" key="2">
    <source>
        <dbReference type="ARBA" id="ARBA00022598"/>
    </source>
</evidence>
<dbReference type="PROSITE" id="PS50160">
    <property type="entry name" value="DNA_LIGASE_A3"/>
    <property type="match status" value="1"/>
</dbReference>
<accession>A0A4T0FN58</accession>
<dbReference type="InterPro" id="IPR012309">
    <property type="entry name" value="DNA_ligase_ATP-dep_C"/>
</dbReference>
<dbReference type="CDD" id="cd07900">
    <property type="entry name" value="Adenylation_DNA_ligase_I_Euk"/>
    <property type="match status" value="1"/>
</dbReference>
<dbReference type="GO" id="GO:0003677">
    <property type="term" value="F:DNA binding"/>
    <property type="evidence" value="ECO:0007669"/>
    <property type="project" value="InterPro"/>
</dbReference>
<keyword evidence="4" id="KW-0547">Nucleotide-binding</keyword>
<dbReference type="Pfam" id="PF04679">
    <property type="entry name" value="DNA_ligase_A_C"/>
    <property type="match status" value="1"/>
</dbReference>
<proteinExistence type="inferred from homology"/>
<dbReference type="PROSITE" id="PS00697">
    <property type="entry name" value="DNA_LIGASE_A1"/>
    <property type="match status" value="1"/>
</dbReference>
<keyword evidence="2" id="KW-0436">Ligase</keyword>
<dbReference type="PANTHER" id="PTHR45674:SF9">
    <property type="entry name" value="DNA LIGASE 3"/>
    <property type="match status" value="1"/>
</dbReference>
<dbReference type="GO" id="GO:0003910">
    <property type="term" value="F:DNA ligase (ATP) activity"/>
    <property type="evidence" value="ECO:0007669"/>
    <property type="project" value="InterPro"/>
</dbReference>
<dbReference type="GO" id="GO:0005634">
    <property type="term" value="C:nucleus"/>
    <property type="evidence" value="ECO:0007669"/>
    <property type="project" value="TreeGrafter"/>
</dbReference>
<dbReference type="InterPro" id="IPR050191">
    <property type="entry name" value="ATP-dep_DNA_ligase"/>
</dbReference>
<evidence type="ECO:0000313" key="8">
    <source>
        <dbReference type="EMBL" id="TIA88934.1"/>
    </source>
</evidence>
<dbReference type="InterPro" id="IPR036599">
    <property type="entry name" value="DNA_ligase_N_sf"/>
</dbReference>
<feature type="region of interest" description="Disordered" evidence="6">
    <location>
        <begin position="600"/>
        <end position="624"/>
    </location>
</feature>
<dbReference type="SUPFAM" id="SSF56091">
    <property type="entry name" value="DNA ligase/mRNA capping enzyme, catalytic domain"/>
    <property type="match status" value="1"/>
</dbReference>
<evidence type="ECO:0000259" key="7">
    <source>
        <dbReference type="PROSITE" id="PS50160"/>
    </source>
</evidence>
<evidence type="ECO:0000256" key="5">
    <source>
        <dbReference type="ARBA" id="ARBA00022840"/>
    </source>
</evidence>
<protein>
    <recommendedName>
        <fullName evidence="7">ATP-dependent DNA ligase family profile domain-containing protein</fullName>
    </recommendedName>
</protein>
<dbReference type="Pfam" id="PF01068">
    <property type="entry name" value="DNA_ligase_A_M"/>
    <property type="match status" value="1"/>
</dbReference>
<comment type="similarity">
    <text evidence="1">Belongs to the ATP-dependent DNA ligase family.</text>
</comment>
<keyword evidence="3" id="KW-0235">DNA replication</keyword>
<feature type="compositionally biased region" description="Low complexity" evidence="6">
    <location>
        <begin position="81"/>
        <end position="95"/>
    </location>
</feature>
<dbReference type="GO" id="GO:0006281">
    <property type="term" value="P:DNA repair"/>
    <property type="evidence" value="ECO:0007669"/>
    <property type="project" value="InterPro"/>
</dbReference>
<keyword evidence="5" id="KW-0067">ATP-binding</keyword>
<dbReference type="InterPro" id="IPR012340">
    <property type="entry name" value="NA-bd_OB-fold"/>
</dbReference>
<dbReference type="Gene3D" id="3.30.470.30">
    <property type="entry name" value="DNA ligase/mRNA capping enzyme"/>
    <property type="match status" value="1"/>
</dbReference>
<evidence type="ECO:0000256" key="4">
    <source>
        <dbReference type="ARBA" id="ARBA00022741"/>
    </source>
</evidence>
<evidence type="ECO:0000313" key="9">
    <source>
        <dbReference type="Proteomes" id="UP000310189"/>
    </source>
</evidence>
<dbReference type="InterPro" id="IPR016059">
    <property type="entry name" value="DNA_ligase_ATP-dep_CS"/>
</dbReference>
<dbReference type="Gene3D" id="2.40.50.140">
    <property type="entry name" value="Nucleic acid-binding proteins"/>
    <property type="match status" value="1"/>
</dbReference>
<feature type="region of interest" description="Disordered" evidence="6">
    <location>
        <begin position="67"/>
        <end position="95"/>
    </location>
</feature>
<dbReference type="Pfam" id="PF04675">
    <property type="entry name" value="DNA_ligase_A_N"/>
    <property type="match status" value="1"/>
</dbReference>
<evidence type="ECO:0000256" key="3">
    <source>
        <dbReference type="ARBA" id="ARBA00022705"/>
    </source>
</evidence>
<dbReference type="SUPFAM" id="SSF117018">
    <property type="entry name" value="ATP-dependent DNA ligase DNA-binding domain"/>
    <property type="match status" value="1"/>
</dbReference>
<dbReference type="EMBL" id="SPNW01000032">
    <property type="protein sequence ID" value="TIA88934.1"/>
    <property type="molecule type" value="Genomic_DNA"/>
</dbReference>
<dbReference type="GO" id="GO:0006310">
    <property type="term" value="P:DNA recombination"/>
    <property type="evidence" value="ECO:0007669"/>
    <property type="project" value="InterPro"/>
</dbReference>
<organism evidence="8 9">
    <name type="scientific">Wallemia hederae</name>
    <dbReference type="NCBI Taxonomy" id="1540922"/>
    <lineage>
        <taxon>Eukaryota</taxon>
        <taxon>Fungi</taxon>
        <taxon>Dikarya</taxon>
        <taxon>Basidiomycota</taxon>
        <taxon>Wallemiomycotina</taxon>
        <taxon>Wallemiomycetes</taxon>
        <taxon>Wallemiales</taxon>
        <taxon>Wallemiaceae</taxon>
        <taxon>Wallemia</taxon>
    </lineage>
</organism>
<comment type="caution">
    <text evidence="8">The sequence shown here is derived from an EMBL/GenBank/DDBJ whole genome shotgun (WGS) entry which is preliminary data.</text>
</comment>
<dbReference type="SUPFAM" id="SSF50249">
    <property type="entry name" value="Nucleic acid-binding proteins"/>
    <property type="match status" value="1"/>
</dbReference>
<feature type="domain" description="ATP-dependent DNA ligase family profile" evidence="7">
    <location>
        <begin position="504"/>
        <end position="676"/>
    </location>
</feature>
<dbReference type="AlphaFoldDB" id="A0A4T0FN58"/>
<evidence type="ECO:0000256" key="6">
    <source>
        <dbReference type="SAM" id="MobiDB-lite"/>
    </source>
</evidence>
<dbReference type="InterPro" id="IPR012310">
    <property type="entry name" value="DNA_ligase_ATP-dep_cent"/>
</dbReference>
<dbReference type="GO" id="GO:0006273">
    <property type="term" value="P:lagging strand elongation"/>
    <property type="evidence" value="ECO:0007669"/>
    <property type="project" value="TreeGrafter"/>
</dbReference>
<keyword evidence="9" id="KW-1185">Reference proteome</keyword>